<dbReference type="EMBL" id="JAGMWN010000002">
    <property type="protein sequence ID" value="MBP5856646.1"/>
    <property type="molecule type" value="Genomic_DNA"/>
</dbReference>
<dbReference type="GO" id="GO:0003677">
    <property type="term" value="F:DNA binding"/>
    <property type="evidence" value="ECO:0007669"/>
    <property type="project" value="InterPro"/>
</dbReference>
<organism evidence="2 3">
    <name type="scientific">Marivibrio halodurans</name>
    <dbReference type="NCBI Taxonomy" id="2039722"/>
    <lineage>
        <taxon>Bacteria</taxon>
        <taxon>Pseudomonadati</taxon>
        <taxon>Pseudomonadota</taxon>
        <taxon>Alphaproteobacteria</taxon>
        <taxon>Rhodospirillales</taxon>
        <taxon>Rhodospirillaceae</taxon>
        <taxon>Marivibrio</taxon>
    </lineage>
</organism>
<dbReference type="InterPro" id="IPR010982">
    <property type="entry name" value="Lambda_DNA-bd_dom_sf"/>
</dbReference>
<dbReference type="SMART" id="SM00530">
    <property type="entry name" value="HTH_XRE"/>
    <property type="match status" value="1"/>
</dbReference>
<reference evidence="2" key="1">
    <citation type="submission" date="2021-04" db="EMBL/GenBank/DDBJ databases">
        <authorList>
            <person name="Zhang D.-C."/>
        </authorList>
    </citation>
    <scope>NUCLEOTIDE SEQUENCE</scope>
    <source>
        <strain evidence="2">CGMCC 1.15697</strain>
    </source>
</reference>
<gene>
    <name evidence="2" type="ORF">KAJ83_06475</name>
</gene>
<dbReference type="Pfam" id="PF13443">
    <property type="entry name" value="HTH_26"/>
    <property type="match status" value="1"/>
</dbReference>
<dbReference type="AlphaFoldDB" id="A0A8J7V204"/>
<dbReference type="RefSeq" id="WP_210681210.1">
    <property type="nucleotide sequence ID" value="NZ_JAGMWN010000002.1"/>
</dbReference>
<protein>
    <submittedName>
        <fullName evidence="2">Helix-turn-helix domain-containing protein</fullName>
    </submittedName>
</protein>
<dbReference type="Proteomes" id="UP000672602">
    <property type="component" value="Unassembled WGS sequence"/>
</dbReference>
<accession>A0A8J7V204</accession>
<dbReference type="PROSITE" id="PS50943">
    <property type="entry name" value="HTH_CROC1"/>
    <property type="match status" value="1"/>
</dbReference>
<evidence type="ECO:0000259" key="1">
    <source>
        <dbReference type="PROSITE" id="PS50943"/>
    </source>
</evidence>
<evidence type="ECO:0000313" key="2">
    <source>
        <dbReference type="EMBL" id="MBP5856646.1"/>
    </source>
</evidence>
<dbReference type="SUPFAM" id="SSF47413">
    <property type="entry name" value="lambda repressor-like DNA-binding domains"/>
    <property type="match status" value="1"/>
</dbReference>
<name>A0A8J7V204_9PROT</name>
<dbReference type="Gene3D" id="1.10.260.40">
    <property type="entry name" value="lambda repressor-like DNA-binding domains"/>
    <property type="match status" value="1"/>
</dbReference>
<keyword evidence="3" id="KW-1185">Reference proteome</keyword>
<feature type="domain" description="HTH cro/C1-type" evidence="1">
    <location>
        <begin position="5"/>
        <end position="60"/>
    </location>
</feature>
<comment type="caution">
    <text evidence="2">The sequence shown here is derived from an EMBL/GenBank/DDBJ whole genome shotgun (WGS) entry which is preliminary data.</text>
</comment>
<evidence type="ECO:0000313" key="3">
    <source>
        <dbReference type="Proteomes" id="UP000672602"/>
    </source>
</evidence>
<proteinExistence type="predicted"/>
<dbReference type="CDD" id="cd00093">
    <property type="entry name" value="HTH_XRE"/>
    <property type="match status" value="1"/>
</dbReference>
<dbReference type="InterPro" id="IPR001387">
    <property type="entry name" value="Cro/C1-type_HTH"/>
</dbReference>
<sequence>MREHLRLQMRRNGLSQRGLSRLAALDETAVKQILSGRSRSPRLDTVARLASALNTSVADLIGESAADSSIYSVLTRVFDLLRDHALLSLDEQESRMVAAAIAECLNDAVTDKSTSDPSEHVAAVVRNLVSARKFKESGMDDSGGQSRPD</sequence>